<comment type="caution">
    <text evidence="2">The sequence shown here is derived from an EMBL/GenBank/DDBJ whole genome shotgun (WGS) entry which is preliminary data.</text>
</comment>
<dbReference type="InterPro" id="IPR042252">
    <property type="entry name" value="MtfA_N"/>
</dbReference>
<feature type="transmembrane region" description="Helical" evidence="1">
    <location>
        <begin position="17"/>
        <end position="36"/>
    </location>
</feature>
<evidence type="ECO:0008006" key="4">
    <source>
        <dbReference type="Google" id="ProtNLM"/>
    </source>
</evidence>
<dbReference type="CDD" id="cd20170">
    <property type="entry name" value="Peptidase_M90-like"/>
    <property type="match status" value="1"/>
</dbReference>
<dbReference type="Gene3D" id="1.10.472.150">
    <property type="entry name" value="Glucose-regulated metallo-peptidase M90, N-terminal domain"/>
    <property type="match status" value="1"/>
</dbReference>
<keyword evidence="1" id="KW-1133">Transmembrane helix</keyword>
<gene>
    <name evidence="2" type="ORF">NBRC110019_02210</name>
</gene>
<name>A0A9W6B3N6_9FLAO</name>
<evidence type="ECO:0000256" key="1">
    <source>
        <dbReference type="SAM" id="Phobius"/>
    </source>
</evidence>
<sequence>MIKLFIFLVEEGSTDDFVLKILISLLIVFVIGFNVYKLLDFISYYFYRKPFFIYFPFFLKKLKRDHRRIIIQNFPFYTKLPLQKQRIFDHRVVKFISYKEFVAREGFVLTDEVKVQIASCAVFLSFGMRFYDFPSVHRIIIYPDIYYSNMNDEYHKGEFNPMHRTVVFSWKHFLIGFEDSDDGINLGLHEFAHALFFSNLRGENASTDIFQDGLEALKTILLDETKIEAIKSKKFLRQYGFSNNMEFFSVCIEALVEKQEQFKLVLPELYHTIIEMLNFSFIEKKRR</sequence>
<organism evidence="2 3">
    <name type="scientific">Neptunitalea chrysea</name>
    <dbReference type="NCBI Taxonomy" id="1647581"/>
    <lineage>
        <taxon>Bacteria</taxon>
        <taxon>Pseudomonadati</taxon>
        <taxon>Bacteroidota</taxon>
        <taxon>Flavobacteriia</taxon>
        <taxon>Flavobacteriales</taxon>
        <taxon>Flavobacteriaceae</taxon>
        <taxon>Neptunitalea</taxon>
    </lineage>
</organism>
<dbReference type="PANTHER" id="PTHR30164:SF2">
    <property type="entry name" value="PROTEIN MTFA"/>
    <property type="match status" value="1"/>
</dbReference>
<evidence type="ECO:0000313" key="3">
    <source>
        <dbReference type="Proteomes" id="UP001143545"/>
    </source>
</evidence>
<dbReference type="GO" id="GO:0005829">
    <property type="term" value="C:cytosol"/>
    <property type="evidence" value="ECO:0007669"/>
    <property type="project" value="TreeGrafter"/>
</dbReference>
<dbReference type="Gene3D" id="3.40.390.10">
    <property type="entry name" value="Collagenase (Catalytic Domain)"/>
    <property type="match status" value="1"/>
</dbReference>
<dbReference type="Proteomes" id="UP001143545">
    <property type="component" value="Unassembled WGS sequence"/>
</dbReference>
<proteinExistence type="predicted"/>
<dbReference type="InterPro" id="IPR024079">
    <property type="entry name" value="MetalloPept_cat_dom_sf"/>
</dbReference>
<dbReference type="PANTHER" id="PTHR30164">
    <property type="entry name" value="MTFA PEPTIDASE"/>
    <property type="match status" value="1"/>
</dbReference>
<dbReference type="EMBL" id="BRVP01000001">
    <property type="protein sequence ID" value="GLB51182.1"/>
    <property type="molecule type" value="Genomic_DNA"/>
</dbReference>
<dbReference type="Pfam" id="PF06167">
    <property type="entry name" value="Peptidase_M90"/>
    <property type="match status" value="1"/>
</dbReference>
<dbReference type="RefSeq" id="WP_281751440.1">
    <property type="nucleotide sequence ID" value="NZ_BRVP01000001.1"/>
</dbReference>
<dbReference type="AlphaFoldDB" id="A0A9W6B3N6"/>
<reference evidence="2" key="1">
    <citation type="submission" date="2022-07" db="EMBL/GenBank/DDBJ databases">
        <title>Taxonomy of Novel Oxalotrophic and Methylotrophic Bacteria.</title>
        <authorList>
            <person name="Sahin N."/>
            <person name="Tani A."/>
        </authorList>
    </citation>
    <scope>NUCLEOTIDE SEQUENCE</scope>
    <source>
        <strain evidence="2">AM327</strain>
    </source>
</reference>
<dbReference type="GO" id="GO:0004177">
    <property type="term" value="F:aminopeptidase activity"/>
    <property type="evidence" value="ECO:0007669"/>
    <property type="project" value="TreeGrafter"/>
</dbReference>
<dbReference type="InterPro" id="IPR010384">
    <property type="entry name" value="MtfA_fam"/>
</dbReference>
<evidence type="ECO:0000313" key="2">
    <source>
        <dbReference type="EMBL" id="GLB51182.1"/>
    </source>
</evidence>
<keyword evidence="3" id="KW-1185">Reference proteome</keyword>
<accession>A0A9W6B3N6</accession>
<keyword evidence="1" id="KW-0472">Membrane</keyword>
<keyword evidence="1" id="KW-0812">Transmembrane</keyword>
<dbReference type="GO" id="GO:0008237">
    <property type="term" value="F:metallopeptidase activity"/>
    <property type="evidence" value="ECO:0007669"/>
    <property type="project" value="InterPro"/>
</dbReference>
<dbReference type="SUPFAM" id="SSF55486">
    <property type="entry name" value="Metalloproteases ('zincins'), catalytic domain"/>
    <property type="match status" value="1"/>
</dbReference>
<protein>
    <recommendedName>
        <fullName evidence="4">Zinc-dependent peptidase</fullName>
    </recommendedName>
</protein>